<dbReference type="EMBL" id="PJOS01000179">
    <property type="protein sequence ID" value="PKT67388.1"/>
    <property type="molecule type" value="Genomic_DNA"/>
</dbReference>
<name>A0A2I0SBT3_9ACTN</name>
<keyword evidence="4" id="KW-1185">Reference proteome</keyword>
<comment type="caution">
    <text evidence="3">The sequence shown here is derived from an EMBL/GenBank/DDBJ whole genome shotgun (WGS) entry which is preliminary data.</text>
</comment>
<dbReference type="OrthoDB" id="3701787at2"/>
<feature type="compositionally biased region" description="Basic and acidic residues" evidence="1">
    <location>
        <begin position="191"/>
        <end position="203"/>
    </location>
</feature>
<feature type="region of interest" description="Disordered" evidence="1">
    <location>
        <begin position="173"/>
        <end position="208"/>
    </location>
</feature>
<accession>A0A2I0SBT3</accession>
<organism evidence="3 4">
    <name type="scientific">Streptomyces populi</name>
    <dbReference type="NCBI Taxonomy" id="2058924"/>
    <lineage>
        <taxon>Bacteria</taxon>
        <taxon>Bacillati</taxon>
        <taxon>Actinomycetota</taxon>
        <taxon>Actinomycetes</taxon>
        <taxon>Kitasatosporales</taxon>
        <taxon>Streptomycetaceae</taxon>
        <taxon>Streptomyces</taxon>
    </lineage>
</organism>
<feature type="region of interest" description="Disordered" evidence="1">
    <location>
        <begin position="236"/>
        <end position="285"/>
    </location>
</feature>
<feature type="compositionally biased region" description="Basic and acidic residues" evidence="1">
    <location>
        <begin position="276"/>
        <end position="285"/>
    </location>
</feature>
<feature type="compositionally biased region" description="Basic and acidic residues" evidence="1">
    <location>
        <begin position="243"/>
        <end position="257"/>
    </location>
</feature>
<evidence type="ECO:0000259" key="2">
    <source>
        <dbReference type="SMART" id="SM00470"/>
    </source>
</evidence>
<dbReference type="InterPro" id="IPR036086">
    <property type="entry name" value="ParB/Sulfiredoxin_sf"/>
</dbReference>
<protein>
    <recommendedName>
        <fullName evidence="2">ParB-like N-terminal domain-containing protein</fullName>
    </recommendedName>
</protein>
<dbReference type="AlphaFoldDB" id="A0A2I0SBT3"/>
<gene>
    <name evidence="3" type="ORF">CW362_40690</name>
</gene>
<dbReference type="InterPro" id="IPR003115">
    <property type="entry name" value="ParB_N"/>
</dbReference>
<dbReference type="Gene3D" id="3.90.1530.10">
    <property type="entry name" value="Conserved hypothetical protein from pyrococcus furiosus pfu- 392566-001, ParB domain"/>
    <property type="match status" value="1"/>
</dbReference>
<feature type="domain" description="ParB-like N-terminal" evidence="2">
    <location>
        <begin position="47"/>
        <end position="131"/>
    </location>
</feature>
<dbReference type="Proteomes" id="UP000236178">
    <property type="component" value="Unassembled WGS sequence"/>
</dbReference>
<dbReference type="SMART" id="SM00470">
    <property type="entry name" value="ParB"/>
    <property type="match status" value="1"/>
</dbReference>
<sequence>MSLGNGSAVADAVGRCTLSLAEQVTYPAGDPGTIASPALWIASHPVTRVRVDSLVLDGSPRLSGQDQAHVRVLAEAGDRLPPVTVHRATLRVIDGVHRVRAAQLNGCHEISARLVDCDRDAAFVLAVRANVTHGLPLSRGERTAAAARIVEAFPQWSDRAVAAAAGISDKTVSRLRTRPGAGPAAQSGTRLGRDGRVRPMDSGRRRRRAAALLREAPEAGLREVARATGLSPATVRDVRRRIARGEDPVPGRYRDARPAPPEPAGPGRRRPPAEPARGEREAAPVDRHKLLAKLGEDPSLRLNEAGRRALRRLHHYAVTGQDIETLAHALPCHWAPEVADLARSCAAAWSELAERLQERAR</sequence>
<evidence type="ECO:0000313" key="4">
    <source>
        <dbReference type="Proteomes" id="UP000236178"/>
    </source>
</evidence>
<proteinExistence type="predicted"/>
<dbReference type="SUPFAM" id="SSF110849">
    <property type="entry name" value="ParB/Sulfiredoxin"/>
    <property type="match status" value="1"/>
</dbReference>
<reference evidence="3 4" key="1">
    <citation type="submission" date="2017-12" db="EMBL/GenBank/DDBJ databases">
        <title>Streptomyces populusis sp. nov., a novel endophytic actinobacterium isolated from stems of Populus adenopoda Maxim.</title>
        <authorList>
            <person name="Wang Z."/>
        </authorList>
    </citation>
    <scope>NUCLEOTIDE SEQUENCE [LARGE SCALE GENOMIC DNA]</scope>
    <source>
        <strain evidence="3 4">A249</strain>
    </source>
</reference>
<evidence type="ECO:0000313" key="3">
    <source>
        <dbReference type="EMBL" id="PKT67388.1"/>
    </source>
</evidence>
<evidence type="ECO:0000256" key="1">
    <source>
        <dbReference type="SAM" id="MobiDB-lite"/>
    </source>
</evidence>